<dbReference type="GO" id="GO:0008168">
    <property type="term" value="F:methyltransferase activity"/>
    <property type="evidence" value="ECO:0007669"/>
    <property type="project" value="UniProtKB-KW"/>
</dbReference>
<dbReference type="SUPFAM" id="SSF82199">
    <property type="entry name" value="SET domain"/>
    <property type="match status" value="1"/>
</dbReference>
<feature type="non-terminal residue" evidence="9">
    <location>
        <position position="372"/>
    </location>
</feature>
<dbReference type="GO" id="GO:0008270">
    <property type="term" value="F:zinc ion binding"/>
    <property type="evidence" value="ECO:0007669"/>
    <property type="project" value="UniProtKB-KW"/>
</dbReference>
<keyword evidence="5 7" id="KW-0863">Zinc-finger</keyword>
<dbReference type="InterPro" id="IPR002893">
    <property type="entry name" value="Znf_MYND"/>
</dbReference>
<keyword evidence="1" id="KW-0489">Methyltransferase</keyword>
<evidence type="ECO:0000259" key="8">
    <source>
        <dbReference type="PROSITE" id="PS50865"/>
    </source>
</evidence>
<keyword evidence="2" id="KW-0808">Transferase</keyword>
<dbReference type="SUPFAM" id="SSF144232">
    <property type="entry name" value="HIT/MYND zinc finger-like"/>
    <property type="match status" value="1"/>
</dbReference>
<dbReference type="PROSITE" id="PS01360">
    <property type="entry name" value="ZF_MYND_1"/>
    <property type="match status" value="1"/>
</dbReference>
<dbReference type="PANTHER" id="PTHR46165">
    <property type="entry name" value="SET AND MYND DOMAIN-CONTAINING PROTEIN 4"/>
    <property type="match status" value="1"/>
</dbReference>
<dbReference type="GO" id="GO:0005737">
    <property type="term" value="C:cytoplasm"/>
    <property type="evidence" value="ECO:0007669"/>
    <property type="project" value="TreeGrafter"/>
</dbReference>
<feature type="domain" description="MYND-type" evidence="8">
    <location>
        <begin position="26"/>
        <end position="65"/>
    </location>
</feature>
<name>A0AAV2RGM9_MEGNR</name>
<evidence type="ECO:0000256" key="6">
    <source>
        <dbReference type="ARBA" id="ARBA00022833"/>
    </source>
</evidence>
<dbReference type="AlphaFoldDB" id="A0AAV2RGM9"/>
<evidence type="ECO:0000256" key="5">
    <source>
        <dbReference type="ARBA" id="ARBA00022771"/>
    </source>
</evidence>
<protein>
    <recommendedName>
        <fullName evidence="8">MYND-type domain-containing protein</fullName>
    </recommendedName>
</protein>
<keyword evidence="3" id="KW-0949">S-adenosyl-L-methionine</keyword>
<gene>
    <name evidence="9" type="ORF">MNOR_LOCUS23831</name>
</gene>
<dbReference type="InterPro" id="IPR052097">
    <property type="entry name" value="SET-MYND_domain_protein"/>
</dbReference>
<dbReference type="GO" id="GO:0005634">
    <property type="term" value="C:nucleus"/>
    <property type="evidence" value="ECO:0007669"/>
    <property type="project" value="TreeGrafter"/>
</dbReference>
<feature type="non-terminal residue" evidence="9">
    <location>
        <position position="1"/>
    </location>
</feature>
<organism evidence="9 10">
    <name type="scientific">Meganyctiphanes norvegica</name>
    <name type="common">Northern krill</name>
    <name type="synonym">Thysanopoda norvegica</name>
    <dbReference type="NCBI Taxonomy" id="48144"/>
    <lineage>
        <taxon>Eukaryota</taxon>
        <taxon>Metazoa</taxon>
        <taxon>Ecdysozoa</taxon>
        <taxon>Arthropoda</taxon>
        <taxon>Crustacea</taxon>
        <taxon>Multicrustacea</taxon>
        <taxon>Malacostraca</taxon>
        <taxon>Eumalacostraca</taxon>
        <taxon>Eucarida</taxon>
        <taxon>Euphausiacea</taxon>
        <taxon>Euphausiidae</taxon>
        <taxon>Meganyctiphanes</taxon>
    </lineage>
</organism>
<dbReference type="EMBL" id="CAXKWB010021397">
    <property type="protein sequence ID" value="CAL4123143.1"/>
    <property type="molecule type" value="Genomic_DNA"/>
</dbReference>
<keyword evidence="4" id="KW-0479">Metal-binding</keyword>
<dbReference type="Gene3D" id="6.10.140.2220">
    <property type="match status" value="1"/>
</dbReference>
<keyword evidence="10" id="KW-1185">Reference proteome</keyword>
<dbReference type="Gene3D" id="1.10.220.160">
    <property type="match status" value="1"/>
</dbReference>
<dbReference type="GO" id="GO:0042826">
    <property type="term" value="F:histone deacetylase binding"/>
    <property type="evidence" value="ECO:0007669"/>
    <property type="project" value="TreeGrafter"/>
</dbReference>
<dbReference type="GO" id="GO:0032259">
    <property type="term" value="P:methylation"/>
    <property type="evidence" value="ECO:0007669"/>
    <property type="project" value="UniProtKB-KW"/>
</dbReference>
<dbReference type="PANTHER" id="PTHR46165:SF2">
    <property type="entry name" value="SET AND MYND DOMAIN-CONTAINING PROTEIN 4"/>
    <property type="match status" value="1"/>
</dbReference>
<evidence type="ECO:0000256" key="1">
    <source>
        <dbReference type="ARBA" id="ARBA00022603"/>
    </source>
</evidence>
<evidence type="ECO:0000256" key="7">
    <source>
        <dbReference type="PROSITE-ProRule" id="PRU00134"/>
    </source>
</evidence>
<evidence type="ECO:0000256" key="4">
    <source>
        <dbReference type="ARBA" id="ARBA00022723"/>
    </source>
</evidence>
<reference evidence="9 10" key="1">
    <citation type="submission" date="2024-05" db="EMBL/GenBank/DDBJ databases">
        <authorList>
            <person name="Wallberg A."/>
        </authorList>
    </citation>
    <scope>NUCLEOTIDE SEQUENCE [LARGE SCALE GENOMIC DNA]</scope>
</reference>
<dbReference type="Pfam" id="PF01753">
    <property type="entry name" value="zf-MYND"/>
    <property type="match status" value="1"/>
</dbReference>
<sequence>GEIIAVETAYSSFLKPKEPNSPFSFCTFCLARCAAPIPCHECTKVVFCNEECRSKGWDKFHMKECPVYSNLLEFDEWVMSTYRIIAKQSIDELKVFVSQCQKEEHRSPLEQLLNEDQVCDSDSYRGVYFLEGNIKAVEMETLLGYSYLAFMLTHLLAKSNRYFVTNKGDKYVPDEEDMFFIGSLFIRHILAVTCNGYAIQETHVQPYQVCGIGEHVSLVKVGGGTYIALSMFNHSCSPSAMLLSYGSVLICRASCFIPSGSQVRTCYYYPYFSQPDRANRREALSNFFSFFCKCDACVNDYRVSADFISSRLRTEDKIISRNNWEITASLVKELNSLMEGNSQIALRLTTISDVTNYLNLAMETIEFYDRYV</sequence>
<evidence type="ECO:0000313" key="10">
    <source>
        <dbReference type="Proteomes" id="UP001497623"/>
    </source>
</evidence>
<dbReference type="Proteomes" id="UP001497623">
    <property type="component" value="Unassembled WGS sequence"/>
</dbReference>
<evidence type="ECO:0000256" key="2">
    <source>
        <dbReference type="ARBA" id="ARBA00022679"/>
    </source>
</evidence>
<comment type="caution">
    <text evidence="9">The sequence shown here is derived from an EMBL/GenBank/DDBJ whole genome shotgun (WGS) entry which is preliminary data.</text>
</comment>
<keyword evidence="6" id="KW-0862">Zinc</keyword>
<proteinExistence type="predicted"/>
<evidence type="ECO:0000313" key="9">
    <source>
        <dbReference type="EMBL" id="CAL4123143.1"/>
    </source>
</evidence>
<dbReference type="PROSITE" id="PS50865">
    <property type="entry name" value="ZF_MYND_2"/>
    <property type="match status" value="1"/>
</dbReference>
<evidence type="ECO:0000256" key="3">
    <source>
        <dbReference type="ARBA" id="ARBA00022691"/>
    </source>
</evidence>
<dbReference type="InterPro" id="IPR046341">
    <property type="entry name" value="SET_dom_sf"/>
</dbReference>
<dbReference type="Gene3D" id="2.170.270.10">
    <property type="entry name" value="SET domain"/>
    <property type="match status" value="1"/>
</dbReference>
<accession>A0AAV2RGM9</accession>